<protein>
    <recommendedName>
        <fullName evidence="3">Glycosyl hydrolase</fullName>
    </recommendedName>
</protein>
<keyword evidence="2" id="KW-1185">Reference proteome</keyword>
<dbReference type="AlphaFoldDB" id="A0A5B7WRX8"/>
<dbReference type="InterPro" id="IPR005198">
    <property type="entry name" value="Glyco_hydro_76"/>
</dbReference>
<proteinExistence type="predicted"/>
<dbReference type="EMBL" id="CP034412">
    <property type="protein sequence ID" value="QCY46649.1"/>
    <property type="molecule type" value="Genomic_DNA"/>
</dbReference>
<dbReference type="InterPro" id="IPR008928">
    <property type="entry name" value="6-hairpin_glycosidase_sf"/>
</dbReference>
<dbReference type="PANTHER" id="PTHR47791">
    <property type="entry name" value="MEIOTICALLY UP-REGULATED GENE 191 PROTEIN"/>
    <property type="match status" value="1"/>
</dbReference>
<dbReference type="PANTHER" id="PTHR47791:SF3">
    <property type="entry name" value="MEIOTICALLY UP-REGULATED GENE 191 PROTEIN"/>
    <property type="match status" value="1"/>
</dbReference>
<organism evidence="1 2">
    <name type="scientific">Glutamicibacter creatinolyticus</name>
    <dbReference type="NCBI Taxonomy" id="162496"/>
    <lineage>
        <taxon>Bacteria</taxon>
        <taxon>Bacillati</taxon>
        <taxon>Actinomycetota</taxon>
        <taxon>Actinomycetes</taxon>
        <taxon>Micrococcales</taxon>
        <taxon>Micrococcaceae</taxon>
        <taxon>Glutamicibacter</taxon>
    </lineage>
</organism>
<evidence type="ECO:0000313" key="1">
    <source>
        <dbReference type="EMBL" id="QCY46649.1"/>
    </source>
</evidence>
<dbReference type="GO" id="GO:0005975">
    <property type="term" value="P:carbohydrate metabolic process"/>
    <property type="evidence" value="ECO:0007669"/>
    <property type="project" value="InterPro"/>
</dbReference>
<name>A0A5B7WRX8_9MICC</name>
<dbReference type="Proteomes" id="UP000307000">
    <property type="component" value="Chromosome"/>
</dbReference>
<gene>
    <name evidence="1" type="ORF">GcLGCM259_0893</name>
</gene>
<dbReference type="Pfam" id="PF03663">
    <property type="entry name" value="Glyco_hydro_76"/>
    <property type="match status" value="1"/>
</dbReference>
<accession>A0A5B7WRX8</accession>
<dbReference type="Gene3D" id="1.50.10.20">
    <property type="match status" value="1"/>
</dbReference>
<dbReference type="RefSeq" id="WP_138925918.1">
    <property type="nucleotide sequence ID" value="NZ_CP034412.1"/>
</dbReference>
<dbReference type="SUPFAM" id="SSF48208">
    <property type="entry name" value="Six-hairpin glycosidases"/>
    <property type="match status" value="1"/>
</dbReference>
<sequence length="357" mass="39599">MTHSWTALADNAARDVNDRFGHRLMGLPGTWIGALRAPVPTPKAPAARGRRIRGDAPWSEWHYWWQAHYLDAIVDMGCHYARAGAPEAAKAEVRRGLRLLRGIKIRNFGVFPNYFFDDMAWLALSSHRLNALCLELHQQPAKLAQSAVDSLTRQLRSGQDSVLGGGLYWSRKRAFKNVPVNGPAALHFARIGDRKTAGALVDWMREKLFDPTLGLYLDGIYLVNAGHRLEGQIYTYNQGPILGAWLELGDERYLRQAADLIDAVDRGLTVPQQGLRLEQGGDGSLFTGILCRYLALAATDHRLPQQARQTAARLVSDTAATVLDKQTAQLSEAVQRWSILSAAAVVTQSTDLKRRTS</sequence>
<reference evidence="1 2" key="1">
    <citation type="submission" date="2018-12" db="EMBL/GenBank/DDBJ databases">
        <title>Complete Genome Sequence of Glutamicibacter creatinolyticus strain LGCM259,isolated from an abscess of a 12-year-old mare in Italy.</title>
        <authorList>
            <person name="Santos R.G."/>
            <person name="Silva A.L."/>
            <person name="Seyffert N."/>
            <person name="Castro T.L.P."/>
            <person name="Attili A.R."/>
            <person name="Rifici C."/>
            <person name="Mazzullo G."/>
            <person name="Brenig B."/>
            <person name="Venanzi F."/>
            <person name="Azevedo V."/>
        </authorList>
    </citation>
    <scope>NUCLEOTIDE SEQUENCE [LARGE SCALE GENOMIC DNA]</scope>
    <source>
        <strain evidence="1 2">LGCM 259</strain>
    </source>
</reference>
<evidence type="ECO:0000313" key="2">
    <source>
        <dbReference type="Proteomes" id="UP000307000"/>
    </source>
</evidence>
<dbReference type="KEGG" id="gcr:GcLGCM259_0893"/>
<dbReference type="InterPro" id="IPR053169">
    <property type="entry name" value="MUG_Protein"/>
</dbReference>
<evidence type="ECO:0008006" key="3">
    <source>
        <dbReference type="Google" id="ProtNLM"/>
    </source>
</evidence>